<protein>
    <submittedName>
        <fullName evidence="2">Uncharacterized protein</fullName>
    </submittedName>
</protein>
<sequence length="97" mass="10121">MTTGGELEPKDSRNVTGAAHTPDGHWSGDAPDKGNGGELEPKDSRNVTGAATTDDGRWTGAAVRPGDGPKIPEDRPRGRRIASAAWRMSRSCAKAAP</sequence>
<dbReference type="EMBL" id="VJWA01000002">
    <property type="protein sequence ID" value="TRW14398.1"/>
    <property type="molecule type" value="Genomic_DNA"/>
</dbReference>
<keyword evidence="3" id="KW-1185">Reference proteome</keyword>
<organism evidence="2 3">
    <name type="scientific">Glacieibacterium frigidum</name>
    <dbReference type="NCBI Taxonomy" id="2593303"/>
    <lineage>
        <taxon>Bacteria</taxon>
        <taxon>Pseudomonadati</taxon>
        <taxon>Pseudomonadota</taxon>
        <taxon>Alphaproteobacteria</taxon>
        <taxon>Sphingomonadales</taxon>
        <taxon>Sphingosinicellaceae</taxon>
        <taxon>Glacieibacterium</taxon>
    </lineage>
</organism>
<reference evidence="2 3" key="1">
    <citation type="submission" date="2019-07" db="EMBL/GenBank/DDBJ databases">
        <title>Novel species isolated from glacier.</title>
        <authorList>
            <person name="Liu Q."/>
            <person name="Xin Y.-H."/>
        </authorList>
    </citation>
    <scope>NUCLEOTIDE SEQUENCE [LARGE SCALE GENOMIC DNA]</scope>
    <source>
        <strain evidence="2 3">LB1R16</strain>
    </source>
</reference>
<comment type="caution">
    <text evidence="2">The sequence shown here is derived from an EMBL/GenBank/DDBJ whole genome shotgun (WGS) entry which is preliminary data.</text>
</comment>
<feature type="region of interest" description="Disordered" evidence="1">
    <location>
        <begin position="1"/>
        <end position="97"/>
    </location>
</feature>
<evidence type="ECO:0000313" key="3">
    <source>
        <dbReference type="Proteomes" id="UP000317894"/>
    </source>
</evidence>
<dbReference type="Proteomes" id="UP000317894">
    <property type="component" value="Unassembled WGS sequence"/>
</dbReference>
<accession>A0A552U850</accession>
<gene>
    <name evidence="2" type="ORF">FMM06_11850</name>
</gene>
<proteinExistence type="predicted"/>
<name>A0A552U850_9SPHN</name>
<evidence type="ECO:0000256" key="1">
    <source>
        <dbReference type="SAM" id="MobiDB-lite"/>
    </source>
</evidence>
<dbReference type="AlphaFoldDB" id="A0A552U850"/>
<evidence type="ECO:0000313" key="2">
    <source>
        <dbReference type="EMBL" id="TRW14398.1"/>
    </source>
</evidence>
<dbReference type="OrthoDB" id="7586030at2"/>
<dbReference type="RefSeq" id="WP_144237603.1">
    <property type="nucleotide sequence ID" value="NZ_VJWA01000002.1"/>
</dbReference>